<comment type="similarity">
    <text evidence="3">Belongs to the YIM1 family.</text>
</comment>
<dbReference type="SMART" id="SM00829">
    <property type="entry name" value="PKS_ER"/>
    <property type="match status" value="1"/>
</dbReference>
<sequence length="369" mass="40671">MSLRAPKITYKAWTYKNGSSPIKLVDETIDLVKGPNGEYVAPDGKILVKINYASLNPVDYKVYQKTPWILSFYNTKKGFGKDFSGRVLSVGANAPTDVKVGDIVQGLNWPIYGGGSCAQYLLVNPVWSPITTVPTNIDLIEAASFPLVLGTAMQMTRDMKFKGSKVLILGAGTSVGRYNVQLARIGGAKEIVTTNSSKTSELITELGSTSQIDYHKHPNFLYPVLESVKQSDKFDYIIDCWGGDQLFPEIDSIIKKGGIYYTIVGDSPGVGWDAIVGTAKARIRMIGSRLGLIKYHYTIGLLSSNRGNRGWINLARDLLQEGKLQIFVDSVYPFDELHEAIDKLENGRAQGKIVLEVAKPNEENHNPFK</sequence>
<dbReference type="InterPro" id="IPR036291">
    <property type="entry name" value="NAD(P)-bd_dom_sf"/>
</dbReference>
<dbReference type="GO" id="GO:0005811">
    <property type="term" value="C:lipid droplet"/>
    <property type="evidence" value="ECO:0007669"/>
    <property type="project" value="UniProtKB-SubCell"/>
</dbReference>
<dbReference type="PANTHER" id="PTHR11695">
    <property type="entry name" value="ALCOHOL DEHYDROGENASE RELATED"/>
    <property type="match status" value="1"/>
</dbReference>
<dbReference type="eggNOG" id="KOG1198">
    <property type="taxonomic scope" value="Eukaryota"/>
</dbReference>
<dbReference type="SUPFAM" id="SSF51735">
    <property type="entry name" value="NAD(P)-binding Rossmann-fold domains"/>
    <property type="match status" value="1"/>
</dbReference>
<evidence type="ECO:0000256" key="3">
    <source>
        <dbReference type="ARBA" id="ARBA00038249"/>
    </source>
</evidence>
<evidence type="ECO:0000256" key="1">
    <source>
        <dbReference type="ARBA" id="ARBA00004502"/>
    </source>
</evidence>
<feature type="domain" description="Enoyl reductase (ER)" evidence="4">
    <location>
        <begin position="18"/>
        <end position="355"/>
    </location>
</feature>
<comment type="subcellular location">
    <subcellularLocation>
        <location evidence="1">Lipid droplet</location>
    </subcellularLocation>
</comment>
<dbReference type="Pfam" id="PF08240">
    <property type="entry name" value="ADH_N"/>
    <property type="match status" value="1"/>
</dbReference>
<evidence type="ECO:0000313" key="5">
    <source>
        <dbReference type="EMBL" id="CCG23681.1"/>
    </source>
</evidence>
<dbReference type="GO" id="GO:0005739">
    <property type="term" value="C:mitochondrion"/>
    <property type="evidence" value="ECO:0007669"/>
    <property type="project" value="TreeGrafter"/>
</dbReference>
<dbReference type="SUPFAM" id="SSF50129">
    <property type="entry name" value="GroES-like"/>
    <property type="match status" value="1"/>
</dbReference>
<evidence type="ECO:0000259" key="4">
    <source>
        <dbReference type="SMART" id="SM00829"/>
    </source>
</evidence>
<name>H8X6S0_CANO9</name>
<dbReference type="InterPro" id="IPR050700">
    <property type="entry name" value="YIM1/Zinc_Alcohol_DH_Fams"/>
</dbReference>
<dbReference type="Pfam" id="PF13602">
    <property type="entry name" value="ADH_zinc_N_2"/>
    <property type="match status" value="1"/>
</dbReference>
<dbReference type="OrthoDB" id="3509362at2759"/>
<dbReference type="AlphaFoldDB" id="H8X6S0"/>
<dbReference type="RefSeq" id="XP_003869814.1">
    <property type="nucleotide sequence ID" value="XM_003869765.1"/>
</dbReference>
<dbReference type="InterPro" id="IPR013154">
    <property type="entry name" value="ADH-like_N"/>
</dbReference>
<accession>H8X6S0</accession>
<dbReference type="KEGG" id="cot:CORT_0E00920"/>
<gene>
    <name evidence="5" type="ORF">CORT_0E00920</name>
</gene>
<evidence type="ECO:0000313" key="6">
    <source>
        <dbReference type="Proteomes" id="UP000005018"/>
    </source>
</evidence>
<reference evidence="5 6" key="1">
    <citation type="journal article" date="2012" name="PLoS ONE">
        <title>Sequence and analysis of the genome of the pathogenic yeast Candida orthopsilosis.</title>
        <authorList>
            <person name="Riccombeni A."/>
            <person name="Vidanes G."/>
            <person name="Proux-Wera E."/>
            <person name="Wolfe K.H."/>
            <person name="Butler G."/>
        </authorList>
    </citation>
    <scope>NUCLEOTIDE SEQUENCE [LARGE SCALE GENOMIC DNA]</scope>
    <source>
        <strain evidence="5 6">Co 90-125</strain>
    </source>
</reference>
<keyword evidence="2" id="KW-0551">Lipid droplet</keyword>
<organism evidence="5 6">
    <name type="scientific">Candida orthopsilosis (strain 90-125)</name>
    <name type="common">Yeast</name>
    <dbReference type="NCBI Taxonomy" id="1136231"/>
    <lineage>
        <taxon>Eukaryota</taxon>
        <taxon>Fungi</taxon>
        <taxon>Dikarya</taxon>
        <taxon>Ascomycota</taxon>
        <taxon>Saccharomycotina</taxon>
        <taxon>Pichiomycetes</taxon>
        <taxon>Debaryomycetaceae</taxon>
        <taxon>Candida/Lodderomyces clade</taxon>
        <taxon>Candida</taxon>
    </lineage>
</organism>
<dbReference type="Gene3D" id="3.40.50.720">
    <property type="entry name" value="NAD(P)-binding Rossmann-like Domain"/>
    <property type="match status" value="1"/>
</dbReference>
<dbReference type="PANTHER" id="PTHR11695:SF294">
    <property type="entry name" value="RETICULON-4-INTERACTING PROTEIN 1, MITOCHONDRIAL"/>
    <property type="match status" value="1"/>
</dbReference>
<dbReference type="InterPro" id="IPR020843">
    <property type="entry name" value="ER"/>
</dbReference>
<dbReference type="EMBL" id="HE681723">
    <property type="protein sequence ID" value="CCG23681.1"/>
    <property type="molecule type" value="Genomic_DNA"/>
</dbReference>
<evidence type="ECO:0000256" key="2">
    <source>
        <dbReference type="ARBA" id="ARBA00022677"/>
    </source>
</evidence>
<keyword evidence="6" id="KW-1185">Reference proteome</keyword>
<protein>
    <recommendedName>
        <fullName evidence="4">Enoyl reductase (ER) domain-containing protein</fullName>
    </recommendedName>
</protein>
<dbReference type="GeneID" id="14541139"/>
<proteinExistence type="inferred from homology"/>
<dbReference type="GO" id="GO:0016491">
    <property type="term" value="F:oxidoreductase activity"/>
    <property type="evidence" value="ECO:0007669"/>
    <property type="project" value="InterPro"/>
</dbReference>
<dbReference type="InterPro" id="IPR011032">
    <property type="entry name" value="GroES-like_sf"/>
</dbReference>
<dbReference type="Gene3D" id="3.90.180.10">
    <property type="entry name" value="Medium-chain alcohol dehydrogenases, catalytic domain"/>
    <property type="match status" value="1"/>
</dbReference>
<dbReference type="HOGENOM" id="CLU_026673_3_3_1"/>
<dbReference type="Proteomes" id="UP000005018">
    <property type="component" value="Chromosome 5"/>
</dbReference>